<comment type="similarity">
    <text evidence="1">Belongs to the pseudouridine synthase RsuA family.</text>
</comment>
<dbReference type="SUPFAM" id="SSF55174">
    <property type="entry name" value="Alpha-L RNA-binding motif"/>
    <property type="match status" value="1"/>
</dbReference>
<dbReference type="Pfam" id="PF00849">
    <property type="entry name" value="PseudoU_synth_2"/>
    <property type="match status" value="1"/>
</dbReference>
<feature type="compositionally biased region" description="Low complexity" evidence="3">
    <location>
        <begin position="9"/>
        <end position="25"/>
    </location>
</feature>
<accession>A0A0F9J0I5</accession>
<dbReference type="InterPro" id="IPR036986">
    <property type="entry name" value="S4_RNA-bd_sf"/>
</dbReference>
<evidence type="ECO:0000256" key="2">
    <source>
        <dbReference type="ARBA" id="ARBA00023235"/>
    </source>
</evidence>
<dbReference type="AlphaFoldDB" id="A0A0F9J0I5"/>
<dbReference type="GO" id="GO:0003723">
    <property type="term" value="F:RNA binding"/>
    <property type="evidence" value="ECO:0007669"/>
    <property type="project" value="InterPro"/>
</dbReference>
<proteinExistence type="inferred from homology"/>
<organism evidence="5">
    <name type="scientific">marine sediment metagenome</name>
    <dbReference type="NCBI Taxonomy" id="412755"/>
    <lineage>
        <taxon>unclassified sequences</taxon>
        <taxon>metagenomes</taxon>
        <taxon>ecological metagenomes</taxon>
    </lineage>
</organism>
<feature type="region of interest" description="Disordered" evidence="3">
    <location>
        <begin position="1"/>
        <end position="61"/>
    </location>
</feature>
<gene>
    <name evidence="5" type="ORF">LCGC14_1514500</name>
</gene>
<dbReference type="Gene3D" id="3.10.290.10">
    <property type="entry name" value="RNA-binding S4 domain"/>
    <property type="match status" value="1"/>
</dbReference>
<reference evidence="5" key="1">
    <citation type="journal article" date="2015" name="Nature">
        <title>Complex archaea that bridge the gap between prokaryotes and eukaryotes.</title>
        <authorList>
            <person name="Spang A."/>
            <person name="Saw J.H."/>
            <person name="Jorgensen S.L."/>
            <person name="Zaremba-Niedzwiedzka K."/>
            <person name="Martijn J."/>
            <person name="Lind A.E."/>
            <person name="van Eijk R."/>
            <person name="Schleper C."/>
            <person name="Guy L."/>
            <person name="Ettema T.J."/>
        </authorList>
    </citation>
    <scope>NUCLEOTIDE SEQUENCE</scope>
</reference>
<evidence type="ECO:0000259" key="4">
    <source>
        <dbReference type="SMART" id="SM00363"/>
    </source>
</evidence>
<dbReference type="GO" id="GO:0009982">
    <property type="term" value="F:pseudouridine synthase activity"/>
    <property type="evidence" value="ECO:0007669"/>
    <property type="project" value="InterPro"/>
</dbReference>
<dbReference type="EMBL" id="LAZR01011155">
    <property type="protein sequence ID" value="KKM63139.1"/>
    <property type="molecule type" value="Genomic_DNA"/>
</dbReference>
<dbReference type="PANTHER" id="PTHR47683:SF2">
    <property type="entry name" value="RNA-BINDING S4 DOMAIN-CONTAINING PROTEIN"/>
    <property type="match status" value="1"/>
</dbReference>
<evidence type="ECO:0000256" key="1">
    <source>
        <dbReference type="ARBA" id="ARBA00008348"/>
    </source>
</evidence>
<dbReference type="FunFam" id="3.10.290.10:FF:000003">
    <property type="entry name" value="Pseudouridine synthase"/>
    <property type="match status" value="1"/>
</dbReference>
<keyword evidence="2" id="KW-0413">Isomerase</keyword>
<dbReference type="CDD" id="cd00165">
    <property type="entry name" value="S4"/>
    <property type="match status" value="1"/>
</dbReference>
<dbReference type="Gene3D" id="3.30.70.580">
    <property type="entry name" value="Pseudouridine synthase I, catalytic domain, N-terminal subdomain"/>
    <property type="match status" value="1"/>
</dbReference>
<dbReference type="InterPro" id="IPR042092">
    <property type="entry name" value="PsdUridine_s_RsuA/RluB/E/F_cat"/>
</dbReference>
<dbReference type="PANTHER" id="PTHR47683">
    <property type="entry name" value="PSEUDOURIDINE SYNTHASE FAMILY PROTEIN-RELATED"/>
    <property type="match status" value="1"/>
</dbReference>
<dbReference type="InterPro" id="IPR020103">
    <property type="entry name" value="PsdUridine_synth_cat_dom_sf"/>
</dbReference>
<dbReference type="InterPro" id="IPR050343">
    <property type="entry name" value="RsuA_PseudoU_synthase"/>
</dbReference>
<dbReference type="GO" id="GO:0001522">
    <property type="term" value="P:pseudouridine synthesis"/>
    <property type="evidence" value="ECO:0007669"/>
    <property type="project" value="InterPro"/>
</dbReference>
<dbReference type="Gene3D" id="3.30.70.1560">
    <property type="entry name" value="Alpha-L RNA-binding motif"/>
    <property type="match status" value="1"/>
</dbReference>
<dbReference type="InterPro" id="IPR020094">
    <property type="entry name" value="TruA/RsuA/RluB/E/F_N"/>
</dbReference>
<evidence type="ECO:0000313" key="5">
    <source>
        <dbReference type="EMBL" id="KKM63139.1"/>
    </source>
</evidence>
<sequence length="292" mass="32458">MSRSESNKSKGSSSRSKTDGSQKSSGRQGGTFRKKSYARGNAPVKGNVVNQRPSDPDSIRLNKYLSNSGVCSRREADVLISAGSVTVNGKPVTEMGHKVKRSDEVRFDGRLLNPAKKEYVLLNKPKDFTTAARNEHGNRTAVGLISKATNTELKPVGKLDKNTTGLLLFTNDGDLTKRLNSPKNGLRKIFHIELNKPLRSADLKKIQEGVLVDQKVVKVQDVSFVTDAPKTQIGMEIYSSRNKIVTRIFETLEYEIVKLDRVVYAGLTKKDLPRGHWRYLTDQEVVNLGMIN</sequence>
<dbReference type="GO" id="GO:0006364">
    <property type="term" value="P:rRNA processing"/>
    <property type="evidence" value="ECO:0007669"/>
    <property type="project" value="UniProtKB-ARBA"/>
</dbReference>
<dbReference type="InterPro" id="IPR006145">
    <property type="entry name" value="PsdUridine_synth_RsuA/RluA"/>
</dbReference>
<evidence type="ECO:0000256" key="3">
    <source>
        <dbReference type="SAM" id="MobiDB-lite"/>
    </source>
</evidence>
<dbReference type="Pfam" id="PF01479">
    <property type="entry name" value="S4"/>
    <property type="match status" value="1"/>
</dbReference>
<name>A0A0F9J0I5_9ZZZZ</name>
<protein>
    <recommendedName>
        <fullName evidence="4">RNA-binding S4 domain-containing protein</fullName>
    </recommendedName>
</protein>
<dbReference type="SUPFAM" id="SSF55120">
    <property type="entry name" value="Pseudouridine synthase"/>
    <property type="match status" value="1"/>
</dbReference>
<dbReference type="InterPro" id="IPR002942">
    <property type="entry name" value="S4_RNA-bd"/>
</dbReference>
<dbReference type="SMART" id="SM00363">
    <property type="entry name" value="S4"/>
    <property type="match status" value="1"/>
</dbReference>
<feature type="domain" description="RNA-binding S4" evidence="4">
    <location>
        <begin position="59"/>
        <end position="120"/>
    </location>
</feature>
<dbReference type="PROSITE" id="PS50889">
    <property type="entry name" value="S4"/>
    <property type="match status" value="1"/>
</dbReference>
<comment type="caution">
    <text evidence="5">The sequence shown here is derived from an EMBL/GenBank/DDBJ whole genome shotgun (WGS) entry which is preliminary data.</text>
</comment>